<proteinExistence type="predicted"/>
<gene>
    <name evidence="1" type="ORF">MANES_13G048100</name>
</gene>
<dbReference type="AlphaFoldDB" id="A0A2C9UP34"/>
<sequence>MISGELSEASQRLSWCFMTLKEKKKLFGCRHLEQ</sequence>
<evidence type="ECO:0000313" key="1">
    <source>
        <dbReference type="EMBL" id="OAY32819.1"/>
    </source>
</evidence>
<accession>A0A2C9UP34</accession>
<organism evidence="1">
    <name type="scientific">Manihot esculenta</name>
    <name type="common">Cassava</name>
    <name type="synonym">Jatropha manihot</name>
    <dbReference type="NCBI Taxonomy" id="3983"/>
    <lineage>
        <taxon>Eukaryota</taxon>
        <taxon>Viridiplantae</taxon>
        <taxon>Streptophyta</taxon>
        <taxon>Embryophyta</taxon>
        <taxon>Tracheophyta</taxon>
        <taxon>Spermatophyta</taxon>
        <taxon>Magnoliopsida</taxon>
        <taxon>eudicotyledons</taxon>
        <taxon>Gunneridae</taxon>
        <taxon>Pentapetalae</taxon>
        <taxon>rosids</taxon>
        <taxon>fabids</taxon>
        <taxon>Malpighiales</taxon>
        <taxon>Euphorbiaceae</taxon>
        <taxon>Crotonoideae</taxon>
        <taxon>Manihoteae</taxon>
        <taxon>Manihot</taxon>
    </lineage>
</organism>
<reference evidence="1" key="1">
    <citation type="submission" date="2016-02" db="EMBL/GenBank/DDBJ databases">
        <title>WGS assembly of Manihot esculenta.</title>
        <authorList>
            <person name="Bredeson J.V."/>
            <person name="Prochnik S.E."/>
            <person name="Lyons J.B."/>
            <person name="Schmutz J."/>
            <person name="Grimwood J."/>
            <person name="Vrebalov J."/>
            <person name="Bart R.S."/>
            <person name="Amuge T."/>
            <person name="Ferguson M.E."/>
            <person name="Green R."/>
            <person name="Putnam N."/>
            <person name="Stites J."/>
            <person name="Rounsley S."/>
            <person name="Rokhsar D.S."/>
        </authorList>
    </citation>
    <scope>NUCLEOTIDE SEQUENCE [LARGE SCALE GENOMIC DNA]</scope>
    <source>
        <tissue evidence="1">Leaf</tissue>
    </source>
</reference>
<name>A0A2C9UP34_MANES</name>
<protein>
    <submittedName>
        <fullName evidence="1">Uncharacterized protein</fullName>
    </submittedName>
</protein>
<dbReference type="EMBL" id="CM004399">
    <property type="protein sequence ID" value="OAY32819.1"/>
    <property type="molecule type" value="Genomic_DNA"/>
</dbReference>